<organism evidence="1 2">
    <name type="scientific">Kingdonia uniflora</name>
    <dbReference type="NCBI Taxonomy" id="39325"/>
    <lineage>
        <taxon>Eukaryota</taxon>
        <taxon>Viridiplantae</taxon>
        <taxon>Streptophyta</taxon>
        <taxon>Embryophyta</taxon>
        <taxon>Tracheophyta</taxon>
        <taxon>Spermatophyta</taxon>
        <taxon>Magnoliopsida</taxon>
        <taxon>Ranunculales</taxon>
        <taxon>Circaeasteraceae</taxon>
        <taxon>Kingdonia</taxon>
    </lineage>
</organism>
<sequence>QSSSPQLPERNPNLLLDHLFCGFSSYNNFIFISKTHLSKLWFVNFLVSLKPISSESFVYPSVSALETMILGPTTIA</sequence>
<comment type="caution">
    <text evidence="1">The sequence shown here is derived from an EMBL/GenBank/DDBJ whole genome shotgun (WGS) entry which is preliminary data.</text>
</comment>
<dbReference type="EMBL" id="JACGCM010000522">
    <property type="protein sequence ID" value="KAF6171139.1"/>
    <property type="molecule type" value="Genomic_DNA"/>
</dbReference>
<evidence type="ECO:0000313" key="1">
    <source>
        <dbReference type="EMBL" id="KAF6171139.1"/>
    </source>
</evidence>
<dbReference type="AlphaFoldDB" id="A0A7J7NVF1"/>
<gene>
    <name evidence="1" type="ORF">GIB67_012213</name>
</gene>
<accession>A0A7J7NVF1</accession>
<reference evidence="1 2" key="1">
    <citation type="journal article" date="2020" name="IScience">
        <title>Genome Sequencing of the Endangered Kingdonia uniflora (Circaeasteraceae, Ranunculales) Reveals Potential Mechanisms of Evolutionary Specialization.</title>
        <authorList>
            <person name="Sun Y."/>
            <person name="Deng T."/>
            <person name="Zhang A."/>
            <person name="Moore M.J."/>
            <person name="Landis J.B."/>
            <person name="Lin N."/>
            <person name="Zhang H."/>
            <person name="Zhang X."/>
            <person name="Huang J."/>
            <person name="Zhang X."/>
            <person name="Sun H."/>
            <person name="Wang H."/>
        </authorList>
    </citation>
    <scope>NUCLEOTIDE SEQUENCE [LARGE SCALE GENOMIC DNA]</scope>
    <source>
        <strain evidence="1">TB1705</strain>
        <tissue evidence="1">Leaf</tissue>
    </source>
</reference>
<proteinExistence type="predicted"/>
<name>A0A7J7NVF1_9MAGN</name>
<dbReference type="Proteomes" id="UP000541444">
    <property type="component" value="Unassembled WGS sequence"/>
</dbReference>
<evidence type="ECO:0000313" key="2">
    <source>
        <dbReference type="Proteomes" id="UP000541444"/>
    </source>
</evidence>
<protein>
    <submittedName>
        <fullName evidence="1">Uncharacterized protein</fullName>
    </submittedName>
</protein>
<keyword evidence="2" id="KW-1185">Reference proteome</keyword>
<feature type="non-terminal residue" evidence="1">
    <location>
        <position position="76"/>
    </location>
</feature>